<reference evidence="3" key="2">
    <citation type="submission" date="2025-05" db="UniProtKB">
        <authorList>
            <consortium name="EnsemblMetazoa"/>
        </authorList>
    </citation>
    <scope>IDENTIFICATION</scope>
    <source>
        <strain evidence="3">Foshan</strain>
    </source>
</reference>
<dbReference type="EnsemblMetazoa" id="AALFPA23_019721.R29046">
    <property type="protein sequence ID" value="AALFPA23_019721.P29046"/>
    <property type="gene ID" value="AALFPA23_019721"/>
</dbReference>
<organism evidence="3 4">
    <name type="scientific">Aedes albopictus</name>
    <name type="common">Asian tiger mosquito</name>
    <name type="synonym">Stegomyia albopicta</name>
    <dbReference type="NCBI Taxonomy" id="7160"/>
    <lineage>
        <taxon>Eukaryota</taxon>
        <taxon>Metazoa</taxon>
        <taxon>Ecdysozoa</taxon>
        <taxon>Arthropoda</taxon>
        <taxon>Hexapoda</taxon>
        <taxon>Insecta</taxon>
        <taxon>Pterygota</taxon>
        <taxon>Neoptera</taxon>
        <taxon>Endopterygota</taxon>
        <taxon>Diptera</taxon>
        <taxon>Nematocera</taxon>
        <taxon>Culicoidea</taxon>
        <taxon>Culicidae</taxon>
        <taxon>Culicinae</taxon>
        <taxon>Aedini</taxon>
        <taxon>Aedes</taxon>
        <taxon>Stegomyia</taxon>
    </lineage>
</organism>
<sequence>MKCLIFAVLVVVALMVENSDSKPVSKYQDLPKKAGYVPVYIRVGNTPLEQINRDLARAFQEANARSIRGTMIQELNHNARFSSESSSASSEEANNIIPKIRSFANKSISSESNSDESNSSEQLHDFAPAKPVAVSNNVV</sequence>
<evidence type="ECO:0000313" key="3">
    <source>
        <dbReference type="EnsemblMetazoa" id="AALFPA23_019721.P29046"/>
    </source>
</evidence>
<name>A0ABM1ZLV6_AEDAL</name>
<dbReference type="Proteomes" id="UP000069940">
    <property type="component" value="Unassembled WGS sequence"/>
</dbReference>
<dbReference type="RefSeq" id="XP_029729243.1">
    <property type="nucleotide sequence ID" value="XM_029873383.2"/>
</dbReference>
<dbReference type="GeneID" id="109430133"/>
<evidence type="ECO:0000256" key="1">
    <source>
        <dbReference type="SAM" id="MobiDB-lite"/>
    </source>
</evidence>
<proteinExistence type="predicted"/>
<evidence type="ECO:0000256" key="2">
    <source>
        <dbReference type="SAM" id="SignalP"/>
    </source>
</evidence>
<evidence type="ECO:0000313" key="4">
    <source>
        <dbReference type="Proteomes" id="UP000069940"/>
    </source>
</evidence>
<accession>A0ABM1ZLV6</accession>
<feature type="signal peptide" evidence="2">
    <location>
        <begin position="1"/>
        <end position="21"/>
    </location>
</feature>
<keyword evidence="2" id="KW-0732">Signal</keyword>
<protein>
    <recommendedName>
        <fullName evidence="5">Secreted protein</fullName>
    </recommendedName>
</protein>
<reference evidence="4" key="1">
    <citation type="journal article" date="2015" name="Proc. Natl. Acad. Sci. U.S.A.">
        <title>Genome sequence of the Asian Tiger mosquito, Aedes albopictus, reveals insights into its biology, genetics, and evolution.</title>
        <authorList>
            <person name="Chen X.G."/>
            <person name="Jiang X."/>
            <person name="Gu J."/>
            <person name="Xu M."/>
            <person name="Wu Y."/>
            <person name="Deng Y."/>
            <person name="Zhang C."/>
            <person name="Bonizzoni M."/>
            <person name="Dermauw W."/>
            <person name="Vontas J."/>
            <person name="Armbruster P."/>
            <person name="Huang X."/>
            <person name="Yang Y."/>
            <person name="Zhang H."/>
            <person name="He W."/>
            <person name="Peng H."/>
            <person name="Liu Y."/>
            <person name="Wu K."/>
            <person name="Chen J."/>
            <person name="Lirakis M."/>
            <person name="Topalis P."/>
            <person name="Van Leeuwen T."/>
            <person name="Hall A.B."/>
            <person name="Jiang X."/>
            <person name="Thorpe C."/>
            <person name="Mueller R.L."/>
            <person name="Sun C."/>
            <person name="Waterhouse R.M."/>
            <person name="Yan G."/>
            <person name="Tu Z.J."/>
            <person name="Fang X."/>
            <person name="James A.A."/>
        </authorList>
    </citation>
    <scope>NUCLEOTIDE SEQUENCE [LARGE SCALE GENOMIC DNA]</scope>
    <source>
        <strain evidence="4">Foshan</strain>
    </source>
</reference>
<feature type="region of interest" description="Disordered" evidence="1">
    <location>
        <begin position="107"/>
        <end position="139"/>
    </location>
</feature>
<keyword evidence="4" id="KW-1185">Reference proteome</keyword>
<feature type="compositionally biased region" description="Low complexity" evidence="1">
    <location>
        <begin position="107"/>
        <end position="121"/>
    </location>
</feature>
<evidence type="ECO:0008006" key="5">
    <source>
        <dbReference type="Google" id="ProtNLM"/>
    </source>
</evidence>
<feature type="chain" id="PRO_5047202620" description="Secreted protein" evidence="2">
    <location>
        <begin position="22"/>
        <end position="139"/>
    </location>
</feature>